<name>A0A3B0YVV7_9ZZZZ</name>
<keyword evidence="1" id="KW-0963">Cytoplasm</keyword>
<dbReference type="EC" id="3.1.11.6" evidence="5"/>
<keyword evidence="2" id="KW-0540">Nuclease</keyword>
<dbReference type="EMBL" id="UOFK01000191">
    <property type="protein sequence ID" value="VAW79472.1"/>
    <property type="molecule type" value="Genomic_DNA"/>
</dbReference>
<dbReference type="AlphaFoldDB" id="A0A3B0YVV7"/>
<feature type="coiled-coil region" evidence="4">
    <location>
        <begin position="46"/>
        <end position="73"/>
    </location>
</feature>
<dbReference type="GO" id="GO:0006308">
    <property type="term" value="P:DNA catabolic process"/>
    <property type="evidence" value="ECO:0007669"/>
    <property type="project" value="InterPro"/>
</dbReference>
<dbReference type="PANTHER" id="PTHR34137">
    <property type="entry name" value="EXODEOXYRIBONUCLEASE 7 SMALL SUBUNIT"/>
    <property type="match status" value="1"/>
</dbReference>
<dbReference type="NCBIfam" id="NF002140">
    <property type="entry name" value="PRK00977.1-4"/>
    <property type="match status" value="1"/>
</dbReference>
<dbReference type="Gene3D" id="1.10.287.1040">
    <property type="entry name" value="Exonuclease VII, small subunit"/>
    <property type="match status" value="1"/>
</dbReference>
<organism evidence="5">
    <name type="scientific">hydrothermal vent metagenome</name>
    <dbReference type="NCBI Taxonomy" id="652676"/>
    <lineage>
        <taxon>unclassified sequences</taxon>
        <taxon>metagenomes</taxon>
        <taxon>ecological metagenomes</taxon>
    </lineage>
</organism>
<dbReference type="NCBIfam" id="NF002137">
    <property type="entry name" value="PRK00977.1-1"/>
    <property type="match status" value="1"/>
</dbReference>
<dbReference type="InterPro" id="IPR037004">
    <property type="entry name" value="Exonuc_VII_ssu_sf"/>
</dbReference>
<evidence type="ECO:0000256" key="2">
    <source>
        <dbReference type="ARBA" id="ARBA00022722"/>
    </source>
</evidence>
<dbReference type="NCBIfam" id="TIGR01280">
    <property type="entry name" value="xseB"/>
    <property type="match status" value="1"/>
</dbReference>
<evidence type="ECO:0000256" key="1">
    <source>
        <dbReference type="ARBA" id="ARBA00022490"/>
    </source>
</evidence>
<sequence length="82" mass="9242">MPKRSQKQPDFETALAELEALVEKMEQGDLSLDESLKQFEHGVQLTRSCQQALQDAEQKVQILLEQNGQETLQPCLGDNADE</sequence>
<dbReference type="GO" id="GO:0009318">
    <property type="term" value="C:exodeoxyribonuclease VII complex"/>
    <property type="evidence" value="ECO:0007669"/>
    <property type="project" value="InterPro"/>
</dbReference>
<dbReference type="SUPFAM" id="SSF116842">
    <property type="entry name" value="XseB-like"/>
    <property type="match status" value="1"/>
</dbReference>
<dbReference type="HAMAP" id="MF_00337">
    <property type="entry name" value="Exonuc_7_S"/>
    <property type="match status" value="1"/>
</dbReference>
<dbReference type="PANTHER" id="PTHR34137:SF1">
    <property type="entry name" value="EXODEOXYRIBONUCLEASE 7 SMALL SUBUNIT"/>
    <property type="match status" value="1"/>
</dbReference>
<dbReference type="Pfam" id="PF02609">
    <property type="entry name" value="Exonuc_VII_S"/>
    <property type="match status" value="1"/>
</dbReference>
<protein>
    <submittedName>
        <fullName evidence="5">Exodeoxyribonuclease VII small subunit</fullName>
        <ecNumber evidence="5">3.1.11.6</ecNumber>
    </submittedName>
</protein>
<proteinExistence type="inferred from homology"/>
<evidence type="ECO:0000313" key="5">
    <source>
        <dbReference type="EMBL" id="VAW79472.1"/>
    </source>
</evidence>
<keyword evidence="3 5" id="KW-0378">Hydrolase</keyword>
<evidence type="ECO:0000256" key="3">
    <source>
        <dbReference type="ARBA" id="ARBA00022801"/>
    </source>
</evidence>
<dbReference type="GO" id="GO:0005829">
    <property type="term" value="C:cytosol"/>
    <property type="evidence" value="ECO:0007669"/>
    <property type="project" value="TreeGrafter"/>
</dbReference>
<gene>
    <name evidence="5" type="ORF">MNBD_GAMMA13-1205</name>
</gene>
<dbReference type="PIRSF" id="PIRSF006488">
    <property type="entry name" value="Exonuc_VII_S"/>
    <property type="match status" value="1"/>
</dbReference>
<dbReference type="GO" id="GO:0008855">
    <property type="term" value="F:exodeoxyribonuclease VII activity"/>
    <property type="evidence" value="ECO:0007669"/>
    <property type="project" value="UniProtKB-EC"/>
</dbReference>
<reference evidence="5" key="1">
    <citation type="submission" date="2018-06" db="EMBL/GenBank/DDBJ databases">
        <authorList>
            <person name="Zhirakovskaya E."/>
        </authorList>
    </citation>
    <scope>NUCLEOTIDE SEQUENCE</scope>
</reference>
<evidence type="ECO:0000256" key="4">
    <source>
        <dbReference type="SAM" id="Coils"/>
    </source>
</evidence>
<dbReference type="InterPro" id="IPR003761">
    <property type="entry name" value="Exonuc_VII_S"/>
</dbReference>
<accession>A0A3B0YVV7</accession>
<keyword evidence="4" id="KW-0175">Coiled coil</keyword>